<dbReference type="Pfam" id="PF05729">
    <property type="entry name" value="NACHT"/>
    <property type="match status" value="1"/>
</dbReference>
<dbReference type="PROSITE" id="PS50837">
    <property type="entry name" value="NACHT"/>
    <property type="match status" value="1"/>
</dbReference>
<keyword evidence="2" id="KW-0808">Transferase</keyword>
<evidence type="ECO:0000313" key="3">
    <source>
        <dbReference type="Proteomes" id="UP000503129"/>
    </source>
</evidence>
<dbReference type="EMBL" id="CP030118">
    <property type="protein sequence ID" value="QDL11551.1"/>
    <property type="molecule type" value="Genomic_DNA"/>
</dbReference>
<dbReference type="PANTHER" id="PTHR46844">
    <property type="entry name" value="SLR5058 PROTEIN"/>
    <property type="match status" value="1"/>
</dbReference>
<dbReference type="AlphaFoldDB" id="A0A856MPR6"/>
<dbReference type="InterPro" id="IPR007111">
    <property type="entry name" value="NACHT_NTPase"/>
</dbReference>
<dbReference type="RefSeq" id="WP_171977817.1">
    <property type="nucleotide sequence ID" value="NZ_CAWOXK010000001.1"/>
</dbReference>
<dbReference type="InterPro" id="IPR027417">
    <property type="entry name" value="P-loop_NTPase"/>
</dbReference>
<dbReference type="PANTHER" id="PTHR46844:SF1">
    <property type="entry name" value="SLR5058 PROTEIN"/>
    <property type="match status" value="1"/>
</dbReference>
<name>A0A856MPR6_9CYAN</name>
<reference evidence="2 3" key="1">
    <citation type="submission" date="2018-06" db="EMBL/GenBank/DDBJ databases">
        <title>Comparative genomics of Brasilonema spp. strains.</title>
        <authorList>
            <person name="Alvarenga D.O."/>
            <person name="Fiore M.F."/>
            <person name="Varani A.M."/>
        </authorList>
    </citation>
    <scope>NUCLEOTIDE SEQUENCE [LARGE SCALE GENOMIC DNA]</scope>
    <source>
        <strain evidence="2 3">CENA114</strain>
    </source>
</reference>
<dbReference type="InterPro" id="IPR054501">
    <property type="entry name" value="NCH2"/>
</dbReference>
<dbReference type="Pfam" id="PF22727">
    <property type="entry name" value="NCH2"/>
    <property type="match status" value="1"/>
</dbReference>
<dbReference type="KEGG" id="bsen:DP114_29905"/>
<dbReference type="GO" id="GO:0016301">
    <property type="term" value="F:kinase activity"/>
    <property type="evidence" value="ECO:0007669"/>
    <property type="project" value="UniProtKB-KW"/>
</dbReference>
<sequence length="791" mass="91625">MARRSLKASILGIQKAKKAFQVREWTQEYLASEVGLETRQPIWKFFTGKPIERQNFMEICFQLGLDWQEIAELPTQNLPTENKQTLNDCWDINTLVQVVRSRRSEKIQAQCATMRLLDIAQPVELKDIYVNVSILNSITSQRWLDIFELQDLVQEFDYFGLGEVCQERVSAMLSVATYPKLMILGKPGSGKTTFLQYIAQQCNQGKFLSDKVPIFIRLKNFAEDATEIGDFSLLNYIIQELAYFDICDQQIQTLLAQGRLLILLDGLDEVPEDDSAQIIKKIRKLSEEYYKNQFIITCRIAAHQYRFEGFTEVEIADFDLSQIEAFVQKWFVNISRNDREKGQAKARQFMQKLQLSENQQIRELAVTPLLLNLACCVFQARSDFPARRVELYKQGFHILLNRWDEARNIKRDKIRRHLSLPHKVKLLSEIAAITFKQERYFFTKSNVRQYIADYLSKLLTDEVKSEVLQLSSQTVLKSFEAHGLLVQRAQGVYSFSHLTFQEYLVARNIVTHSEPEIVEQKLLWLLNHLHDPRWHKIFLLTAGMLRDATEFLELIKQHADGLVGFDEQLQEFFIWLNQKSLSVKAPYKSAAIRAFYLSLVLVEDLTLSDNLAFSLAIDPSVANHLAPDLAIDLALSRALSLSQTLPCNSPLERVFALNFALPDEQTLVSKPELQRSLQQLKEELPMPDKGTQRLKEWWNANGSQTWAKKLRFVMLRNCNIGHQWQFSEQQKKVLKQYYAANQLLVDCLKSSCEVTTFVREEILETLLLPVSRTSTYVLEDYKCADVYQYGA</sequence>
<evidence type="ECO:0000259" key="1">
    <source>
        <dbReference type="PROSITE" id="PS50837"/>
    </source>
</evidence>
<dbReference type="SUPFAM" id="SSF52540">
    <property type="entry name" value="P-loop containing nucleoside triphosphate hydrolases"/>
    <property type="match status" value="1"/>
</dbReference>
<dbReference type="Proteomes" id="UP000503129">
    <property type="component" value="Chromosome"/>
</dbReference>
<organism evidence="2 3">
    <name type="scientific">Brasilonema sennae CENA114</name>
    <dbReference type="NCBI Taxonomy" id="415709"/>
    <lineage>
        <taxon>Bacteria</taxon>
        <taxon>Bacillati</taxon>
        <taxon>Cyanobacteriota</taxon>
        <taxon>Cyanophyceae</taxon>
        <taxon>Nostocales</taxon>
        <taxon>Scytonemataceae</taxon>
        <taxon>Brasilonema</taxon>
        <taxon>Bromeliae group (in: Brasilonema)</taxon>
    </lineage>
</organism>
<feature type="domain" description="NACHT" evidence="1">
    <location>
        <begin position="179"/>
        <end position="299"/>
    </location>
</feature>
<keyword evidence="3" id="KW-1185">Reference proteome</keyword>
<gene>
    <name evidence="2" type="ORF">DP114_29905</name>
</gene>
<keyword evidence="2" id="KW-0418">Kinase</keyword>
<proteinExistence type="predicted"/>
<protein>
    <submittedName>
        <fullName evidence="2">Histidine kinase</fullName>
    </submittedName>
</protein>
<evidence type="ECO:0000313" key="2">
    <source>
        <dbReference type="EMBL" id="QDL11551.1"/>
    </source>
</evidence>
<dbReference type="Gene3D" id="3.40.50.300">
    <property type="entry name" value="P-loop containing nucleotide triphosphate hydrolases"/>
    <property type="match status" value="1"/>
</dbReference>
<accession>A0A856MPR6</accession>